<reference evidence="1 2" key="1">
    <citation type="submission" date="2015-09" db="EMBL/GenBank/DDBJ databases">
        <authorList>
            <consortium name="Pathogen Informatics"/>
        </authorList>
    </citation>
    <scope>NUCLEOTIDE SEQUENCE [LARGE SCALE GENOMIC DNA]</scope>
    <source>
        <strain evidence="1 2">2789STDY5834961</strain>
    </source>
</reference>
<evidence type="ECO:0000313" key="1">
    <source>
        <dbReference type="EMBL" id="CUM87139.1"/>
    </source>
</evidence>
<dbReference type="Gene3D" id="1.20.1440.60">
    <property type="entry name" value="23S rRNA-intervening sequence"/>
    <property type="match status" value="1"/>
</dbReference>
<dbReference type="InterPro" id="IPR036583">
    <property type="entry name" value="23S_rRNA_IVS_sf"/>
</dbReference>
<dbReference type="SUPFAM" id="SSF158446">
    <property type="entry name" value="IVS-encoded protein-like"/>
    <property type="match status" value="1"/>
</dbReference>
<name>A0A173SBN1_9FIRM</name>
<dbReference type="RefSeq" id="WP_055213797.1">
    <property type="nucleotide sequence ID" value="NZ_CYXO01000004.1"/>
</dbReference>
<proteinExistence type="predicted"/>
<accession>A0A173SBN1</accession>
<dbReference type="GO" id="GO:0005840">
    <property type="term" value="C:ribosome"/>
    <property type="evidence" value="ECO:0007669"/>
    <property type="project" value="UniProtKB-KW"/>
</dbReference>
<sequence length="123" mass="14844">MAENDLKVIQKAKELATHTLKVTSNANRYPKKYRFSLVDKMQNKSMEIYEMLFEANRTDIKNYKRDRLEMQTKAITYCDELLFYIEMSYELNIISEKSVEYWSKLVSDVKHMAIAWRTKDRQR</sequence>
<keyword evidence="1" id="KW-0687">Ribonucleoprotein</keyword>
<evidence type="ECO:0000313" key="2">
    <source>
        <dbReference type="Proteomes" id="UP000095597"/>
    </source>
</evidence>
<dbReference type="EMBL" id="CYXO01000004">
    <property type="protein sequence ID" value="CUM87139.1"/>
    <property type="molecule type" value="Genomic_DNA"/>
</dbReference>
<gene>
    <name evidence="1" type="ORF">ERS852573_00913</name>
</gene>
<organism evidence="1 2">
    <name type="scientific">Dorea longicatena</name>
    <dbReference type="NCBI Taxonomy" id="88431"/>
    <lineage>
        <taxon>Bacteria</taxon>
        <taxon>Bacillati</taxon>
        <taxon>Bacillota</taxon>
        <taxon>Clostridia</taxon>
        <taxon>Lachnospirales</taxon>
        <taxon>Lachnospiraceae</taxon>
        <taxon>Dorea</taxon>
    </lineage>
</organism>
<dbReference type="CDD" id="cd16376">
    <property type="entry name" value="Avd_like"/>
    <property type="match status" value="1"/>
</dbReference>
<keyword evidence="1" id="KW-0689">Ribosomal protein</keyword>
<protein>
    <submittedName>
        <fullName evidence="1">S23 ribosomal protein</fullName>
    </submittedName>
</protein>
<dbReference type="InterPro" id="IPR055360">
    <property type="entry name" value="bAvd"/>
</dbReference>
<dbReference type="Proteomes" id="UP000095597">
    <property type="component" value="Unassembled WGS sequence"/>
</dbReference>
<dbReference type="AlphaFoldDB" id="A0A173SBN1"/>
<dbReference type="OrthoDB" id="2044173at2"/>